<dbReference type="GO" id="GO:0019305">
    <property type="term" value="P:dTDP-rhamnose biosynthetic process"/>
    <property type="evidence" value="ECO:0007669"/>
    <property type="project" value="UniProtKB-UniPathway"/>
</dbReference>
<feature type="domain" description="RmlD-like substrate binding" evidence="7">
    <location>
        <begin position="2"/>
        <end position="286"/>
    </location>
</feature>
<dbReference type="InterPro" id="IPR036291">
    <property type="entry name" value="NAD(P)-bd_dom_sf"/>
</dbReference>
<dbReference type="PANTHER" id="PTHR10491">
    <property type="entry name" value="DTDP-4-DEHYDRORHAMNOSE REDUCTASE"/>
    <property type="match status" value="1"/>
</dbReference>
<dbReference type="UniPathway" id="UPA00281"/>
<evidence type="ECO:0000256" key="2">
    <source>
        <dbReference type="ARBA" id="ARBA00010944"/>
    </source>
</evidence>
<gene>
    <name evidence="8" type="primary">rfbD</name>
    <name evidence="8" type="ORF">EIK76_03280</name>
</gene>
<reference evidence="8 9" key="1">
    <citation type="submission" date="2018-11" db="EMBL/GenBank/DDBJ databases">
        <title>Draft genome analysis of Rheinheimera mesophila isolated from an industrial waste site.</title>
        <authorList>
            <person name="Yu Q."/>
            <person name="Qi Y."/>
            <person name="Zhang H."/>
            <person name="Lu Y."/>
            <person name="Pu J."/>
        </authorList>
    </citation>
    <scope>NUCLEOTIDE SEQUENCE [LARGE SCALE GENOMIC DNA]</scope>
    <source>
        <strain evidence="8 9">IITR13</strain>
    </source>
</reference>
<comment type="catalytic activity">
    <reaction evidence="5 6">
        <text>dTDP-beta-L-rhamnose + NADP(+) = dTDP-4-dehydro-beta-L-rhamnose + NADPH + H(+)</text>
        <dbReference type="Rhea" id="RHEA:21796"/>
        <dbReference type="ChEBI" id="CHEBI:15378"/>
        <dbReference type="ChEBI" id="CHEBI:57510"/>
        <dbReference type="ChEBI" id="CHEBI:57783"/>
        <dbReference type="ChEBI" id="CHEBI:58349"/>
        <dbReference type="ChEBI" id="CHEBI:62830"/>
        <dbReference type="EC" id="1.1.1.133"/>
    </reaction>
</comment>
<dbReference type="Proteomes" id="UP000276260">
    <property type="component" value="Unassembled WGS sequence"/>
</dbReference>
<comment type="function">
    <text evidence="6">Catalyzes the reduction of dTDP-6-deoxy-L-lyxo-4-hexulose to yield dTDP-L-rhamnose.</text>
</comment>
<dbReference type="Gene3D" id="3.40.50.720">
    <property type="entry name" value="NAD(P)-binding Rossmann-like Domain"/>
    <property type="match status" value="1"/>
</dbReference>
<evidence type="ECO:0000313" key="8">
    <source>
        <dbReference type="EMBL" id="RRJ23122.1"/>
    </source>
</evidence>
<protein>
    <recommendedName>
        <fullName evidence="4 6">dTDP-4-dehydrorhamnose reductase</fullName>
        <ecNumber evidence="3 6">1.1.1.133</ecNumber>
    </recommendedName>
</protein>
<evidence type="ECO:0000256" key="1">
    <source>
        <dbReference type="ARBA" id="ARBA00004781"/>
    </source>
</evidence>
<organism evidence="8 9">
    <name type="scientific">Rheinheimera mesophila</name>
    <dbReference type="NCBI Taxonomy" id="1547515"/>
    <lineage>
        <taxon>Bacteria</taxon>
        <taxon>Pseudomonadati</taxon>
        <taxon>Pseudomonadota</taxon>
        <taxon>Gammaproteobacteria</taxon>
        <taxon>Chromatiales</taxon>
        <taxon>Chromatiaceae</taxon>
        <taxon>Rheinheimera</taxon>
    </lineage>
</organism>
<comment type="caution">
    <text evidence="8">The sequence shown here is derived from an EMBL/GenBank/DDBJ whole genome shotgun (WGS) entry which is preliminary data.</text>
</comment>
<dbReference type="EC" id="1.1.1.133" evidence="3 6"/>
<sequence length="294" mass="33096">MMKVLLLGQSGQLASELRASVPSSVELKVLSYTDFCTLAETELKQLFISFSPVWVINAVAYNQVDQAEINPELAMAGNFYLLQKLQRLCVLTQSKLLHISTDYVFDGVANTPYKELDRVQPLNEYGKSKRAAELWLLQEYLESSVIIRTSWLYSFYGANFVKTMLRLLQSKTPLNVVQDQIGSPCWAHGLAEVIWLLIIQQKIKQGLYHWADTGFCSRYEFALEIQSLALELGLLSHKAEIFAVSSALFSNTTPRPAFSALDSTLLRDKLSLGQVSWQLQLAKALSLFSPAQFN</sequence>
<dbReference type="GO" id="GO:0009243">
    <property type="term" value="P:O antigen biosynthetic process"/>
    <property type="evidence" value="ECO:0007669"/>
    <property type="project" value="UniProtKB-UniPathway"/>
</dbReference>
<accession>A0A3P3QPE3</accession>
<dbReference type="PANTHER" id="PTHR10491:SF4">
    <property type="entry name" value="METHIONINE ADENOSYLTRANSFERASE 2 SUBUNIT BETA"/>
    <property type="match status" value="1"/>
</dbReference>
<keyword evidence="6 8" id="KW-0560">Oxidoreductase</keyword>
<evidence type="ECO:0000256" key="5">
    <source>
        <dbReference type="ARBA" id="ARBA00048200"/>
    </source>
</evidence>
<keyword evidence="9" id="KW-1185">Reference proteome</keyword>
<name>A0A3P3QPE3_9GAMM</name>
<dbReference type="InterPro" id="IPR029903">
    <property type="entry name" value="RmlD-like-bd"/>
</dbReference>
<dbReference type="GO" id="GO:0005829">
    <property type="term" value="C:cytosol"/>
    <property type="evidence" value="ECO:0007669"/>
    <property type="project" value="TreeGrafter"/>
</dbReference>
<keyword evidence="6" id="KW-0521">NADP</keyword>
<dbReference type="EMBL" id="RRCF01000001">
    <property type="protein sequence ID" value="RRJ23122.1"/>
    <property type="molecule type" value="Genomic_DNA"/>
</dbReference>
<evidence type="ECO:0000256" key="4">
    <source>
        <dbReference type="ARBA" id="ARBA00017099"/>
    </source>
</evidence>
<evidence type="ECO:0000313" key="9">
    <source>
        <dbReference type="Proteomes" id="UP000276260"/>
    </source>
</evidence>
<dbReference type="OrthoDB" id="9803892at2"/>
<comment type="similarity">
    <text evidence="2 6">Belongs to the dTDP-4-dehydrorhamnose reductase family.</text>
</comment>
<dbReference type="NCBIfam" id="TIGR01214">
    <property type="entry name" value="rmlD"/>
    <property type="match status" value="1"/>
</dbReference>
<evidence type="ECO:0000259" key="7">
    <source>
        <dbReference type="Pfam" id="PF04321"/>
    </source>
</evidence>
<comment type="cofactor">
    <cofactor evidence="6">
        <name>Mg(2+)</name>
        <dbReference type="ChEBI" id="CHEBI:18420"/>
    </cofactor>
    <text evidence="6">Binds 1 Mg(2+) ion per monomer.</text>
</comment>
<proteinExistence type="inferred from homology"/>
<dbReference type="GO" id="GO:0008831">
    <property type="term" value="F:dTDP-4-dehydrorhamnose reductase activity"/>
    <property type="evidence" value="ECO:0007669"/>
    <property type="project" value="UniProtKB-EC"/>
</dbReference>
<dbReference type="RefSeq" id="WP_052749400.1">
    <property type="nucleotide sequence ID" value="NZ_LAVS01000088.1"/>
</dbReference>
<dbReference type="Pfam" id="PF04321">
    <property type="entry name" value="RmlD_sub_bind"/>
    <property type="match status" value="1"/>
</dbReference>
<dbReference type="InterPro" id="IPR005913">
    <property type="entry name" value="dTDP_dehydrorham_reduct"/>
</dbReference>
<comment type="pathway">
    <text evidence="1 6">Carbohydrate biosynthesis; dTDP-L-rhamnose biosynthesis.</text>
</comment>
<dbReference type="UniPathway" id="UPA00124"/>
<dbReference type="SUPFAM" id="SSF51735">
    <property type="entry name" value="NAD(P)-binding Rossmann-fold domains"/>
    <property type="match status" value="1"/>
</dbReference>
<evidence type="ECO:0000256" key="6">
    <source>
        <dbReference type="RuleBase" id="RU364082"/>
    </source>
</evidence>
<dbReference type="Gene3D" id="3.90.25.10">
    <property type="entry name" value="UDP-galactose 4-epimerase, domain 1"/>
    <property type="match status" value="1"/>
</dbReference>
<evidence type="ECO:0000256" key="3">
    <source>
        <dbReference type="ARBA" id="ARBA00012929"/>
    </source>
</evidence>
<dbReference type="CDD" id="cd05254">
    <property type="entry name" value="dTDP_HR_like_SDR_e"/>
    <property type="match status" value="1"/>
</dbReference>
<dbReference type="AlphaFoldDB" id="A0A3P3QPE3"/>